<evidence type="ECO:0000313" key="2">
    <source>
        <dbReference type="EMBL" id="PCI75564.1"/>
    </source>
</evidence>
<dbReference type="PANTHER" id="PTHR43812">
    <property type="entry name" value="BLR2425 PROTEIN"/>
    <property type="match status" value="1"/>
</dbReference>
<dbReference type="EMBL" id="NVUL01000072">
    <property type="protein sequence ID" value="PCI75564.1"/>
    <property type="molecule type" value="Genomic_DNA"/>
</dbReference>
<dbReference type="InterPro" id="IPR002563">
    <property type="entry name" value="Flavin_Rdtase-like_dom"/>
</dbReference>
<gene>
    <name evidence="2" type="ORF">COB20_12635</name>
</gene>
<accession>A0A2A4WZ93</accession>
<dbReference type="PANTHER" id="PTHR43812:SF2">
    <property type="entry name" value="FLAVIN REDUCTASE LIKE DOMAIN-CONTAINING PROTEIN"/>
    <property type="match status" value="1"/>
</dbReference>
<dbReference type="Gene3D" id="2.30.110.10">
    <property type="entry name" value="Electron Transport, Fmn-binding Protein, Chain A"/>
    <property type="match status" value="1"/>
</dbReference>
<dbReference type="Proteomes" id="UP000218767">
    <property type="component" value="Unassembled WGS sequence"/>
</dbReference>
<proteinExistence type="predicted"/>
<name>A0A2A4WZ93_9GAMM</name>
<dbReference type="InterPro" id="IPR012349">
    <property type="entry name" value="Split_barrel_FMN-bd"/>
</dbReference>
<evidence type="ECO:0000313" key="3">
    <source>
        <dbReference type="Proteomes" id="UP000218767"/>
    </source>
</evidence>
<dbReference type="SUPFAM" id="SSF50475">
    <property type="entry name" value="FMN-binding split barrel"/>
    <property type="match status" value="1"/>
</dbReference>
<dbReference type="GO" id="GO:0010181">
    <property type="term" value="F:FMN binding"/>
    <property type="evidence" value="ECO:0007669"/>
    <property type="project" value="InterPro"/>
</dbReference>
<comment type="caution">
    <text evidence="2">The sequence shown here is derived from an EMBL/GenBank/DDBJ whole genome shotgun (WGS) entry which is preliminary data.</text>
</comment>
<organism evidence="2 3">
    <name type="scientific">SAR86 cluster bacterium</name>
    <dbReference type="NCBI Taxonomy" id="2030880"/>
    <lineage>
        <taxon>Bacteria</taxon>
        <taxon>Pseudomonadati</taxon>
        <taxon>Pseudomonadota</taxon>
        <taxon>Gammaproteobacteria</taxon>
        <taxon>SAR86 cluster</taxon>
    </lineage>
</organism>
<protein>
    <submittedName>
        <fullName evidence="2">Flavin reductase</fullName>
    </submittedName>
</protein>
<evidence type="ECO:0000259" key="1">
    <source>
        <dbReference type="SMART" id="SM00903"/>
    </source>
</evidence>
<reference evidence="3" key="1">
    <citation type="submission" date="2017-08" db="EMBL/GenBank/DDBJ databases">
        <title>A dynamic microbial community with high functional redundancy inhabits the cold, oxic subseafloor aquifer.</title>
        <authorList>
            <person name="Tully B.J."/>
            <person name="Wheat C.G."/>
            <person name="Glazer B.T."/>
            <person name="Huber J.A."/>
        </authorList>
    </citation>
    <scope>NUCLEOTIDE SEQUENCE [LARGE SCALE GENOMIC DNA]</scope>
</reference>
<dbReference type="GO" id="GO:0016646">
    <property type="term" value="F:oxidoreductase activity, acting on the CH-NH group of donors, NAD or NADP as acceptor"/>
    <property type="evidence" value="ECO:0007669"/>
    <property type="project" value="UniProtKB-ARBA"/>
</dbReference>
<sequence>MFYEPKKKNHGLPKNPFNSLIIPRPIGWISSRDEQGIHNLAPYSFFNAVSYSPPTVMFSGGVGSAADGMKDSVRNIETTGEFVCNLATWDTREKMNKSSQTVSADVDEITLSELTAISSELVGAPRIQEAPVHLECRYLKSVDIPGWTEADAYRVIFGEVIGIHIDDDFITDEGLVDVAKMLVIGRLGYNDYARVDSDSLFTMNRPG</sequence>
<dbReference type="Pfam" id="PF01613">
    <property type="entry name" value="Flavin_Reduct"/>
    <property type="match status" value="1"/>
</dbReference>
<dbReference type="SMART" id="SM00903">
    <property type="entry name" value="Flavin_Reduct"/>
    <property type="match status" value="1"/>
</dbReference>
<feature type="domain" description="Flavin reductase like" evidence="1">
    <location>
        <begin position="19"/>
        <end position="179"/>
    </location>
</feature>
<dbReference type="AlphaFoldDB" id="A0A2A4WZ93"/>